<keyword evidence="4" id="KW-1185">Reference proteome</keyword>
<comment type="caution">
    <text evidence="3">The sequence shown here is derived from an EMBL/GenBank/DDBJ whole genome shotgun (WGS) entry which is preliminary data.</text>
</comment>
<dbReference type="InterPro" id="IPR027954">
    <property type="entry name" value="Transcobalamin-like_C"/>
</dbReference>
<gene>
    <name evidence="3" type="ORF">Poly51_00810</name>
</gene>
<proteinExistence type="predicted"/>
<dbReference type="AlphaFoldDB" id="A0A5C6FED5"/>
<dbReference type="PROSITE" id="PS51257">
    <property type="entry name" value="PROKAR_LIPOPROTEIN"/>
    <property type="match status" value="1"/>
</dbReference>
<evidence type="ECO:0000313" key="3">
    <source>
        <dbReference type="EMBL" id="TWU59808.1"/>
    </source>
</evidence>
<feature type="chain" id="PRO_5022789025" description="Transcobalamin-like C-terminal domain-containing protein" evidence="1">
    <location>
        <begin position="25"/>
        <end position="138"/>
    </location>
</feature>
<evidence type="ECO:0000313" key="4">
    <source>
        <dbReference type="Proteomes" id="UP000318288"/>
    </source>
</evidence>
<reference evidence="3 4" key="1">
    <citation type="submission" date="2019-02" db="EMBL/GenBank/DDBJ databases">
        <title>Deep-cultivation of Planctomycetes and their phenomic and genomic characterization uncovers novel biology.</title>
        <authorList>
            <person name="Wiegand S."/>
            <person name="Jogler M."/>
            <person name="Boedeker C."/>
            <person name="Pinto D."/>
            <person name="Vollmers J."/>
            <person name="Rivas-Marin E."/>
            <person name="Kohn T."/>
            <person name="Peeters S.H."/>
            <person name="Heuer A."/>
            <person name="Rast P."/>
            <person name="Oberbeckmann S."/>
            <person name="Bunk B."/>
            <person name="Jeske O."/>
            <person name="Meyerdierks A."/>
            <person name="Storesund J.E."/>
            <person name="Kallscheuer N."/>
            <person name="Luecker S."/>
            <person name="Lage O.M."/>
            <person name="Pohl T."/>
            <person name="Merkel B.J."/>
            <person name="Hornburger P."/>
            <person name="Mueller R.-W."/>
            <person name="Bruemmer F."/>
            <person name="Labrenz M."/>
            <person name="Spormann A.M."/>
            <person name="Op Den Camp H."/>
            <person name="Overmann J."/>
            <person name="Amann R."/>
            <person name="Jetten M.S.M."/>
            <person name="Mascher T."/>
            <person name="Medema M.H."/>
            <person name="Devos D.P."/>
            <person name="Kaster A.-K."/>
            <person name="Ovreas L."/>
            <person name="Rohde M."/>
            <person name="Galperin M.Y."/>
            <person name="Jogler C."/>
        </authorList>
    </citation>
    <scope>NUCLEOTIDE SEQUENCE [LARGE SCALE GENOMIC DNA]</scope>
    <source>
        <strain evidence="3 4">Poly51</strain>
    </source>
</reference>
<evidence type="ECO:0000256" key="1">
    <source>
        <dbReference type="SAM" id="SignalP"/>
    </source>
</evidence>
<sequence length="138" mass="14252" precursor="true">MRNFSLLGFVLIAALVVSGCQRNAAPVATDAVAGVGTPTGVVTIEIVTADGTKAFTVDEVAEGTTLEQVMESARDMPVEISGSGTTAFVHSLDGRSTSASEGWTYRIDGEFAHSGIGAAVLSPPTTVTWKFGDWEAGE</sequence>
<organism evidence="3 4">
    <name type="scientific">Rubripirellula tenax</name>
    <dbReference type="NCBI Taxonomy" id="2528015"/>
    <lineage>
        <taxon>Bacteria</taxon>
        <taxon>Pseudomonadati</taxon>
        <taxon>Planctomycetota</taxon>
        <taxon>Planctomycetia</taxon>
        <taxon>Pirellulales</taxon>
        <taxon>Pirellulaceae</taxon>
        <taxon>Rubripirellula</taxon>
    </lineage>
</organism>
<dbReference type="RefSeq" id="WP_146453378.1">
    <property type="nucleotide sequence ID" value="NZ_SJPW01000001.1"/>
</dbReference>
<feature type="domain" description="Transcobalamin-like C-terminal" evidence="2">
    <location>
        <begin position="63"/>
        <end position="132"/>
    </location>
</feature>
<dbReference type="Pfam" id="PF14478">
    <property type="entry name" value="DUF4430"/>
    <property type="match status" value="1"/>
</dbReference>
<feature type="signal peptide" evidence="1">
    <location>
        <begin position="1"/>
        <end position="24"/>
    </location>
</feature>
<name>A0A5C6FED5_9BACT</name>
<accession>A0A5C6FED5</accession>
<dbReference type="Proteomes" id="UP000318288">
    <property type="component" value="Unassembled WGS sequence"/>
</dbReference>
<keyword evidence="1" id="KW-0732">Signal</keyword>
<dbReference type="EMBL" id="SJPW01000001">
    <property type="protein sequence ID" value="TWU59808.1"/>
    <property type="molecule type" value="Genomic_DNA"/>
</dbReference>
<evidence type="ECO:0000259" key="2">
    <source>
        <dbReference type="Pfam" id="PF14478"/>
    </source>
</evidence>
<dbReference type="OrthoDB" id="278441at2"/>
<dbReference type="Gene3D" id="2.170.130.30">
    <property type="match status" value="1"/>
</dbReference>
<protein>
    <recommendedName>
        <fullName evidence="2">Transcobalamin-like C-terminal domain-containing protein</fullName>
    </recommendedName>
</protein>